<sequence>MKAILILLMTAWGLTTAAQTLQFHYDPRHTLDPSHNRANFPTIYFEYFKSRDTSGSFLFKMESDLNGAAHNTGKFYMQVSQSFKFWKPKVYMQLQYSGGMGIAEPGSYGYYITNAFSAGAVYPFQWKGAWFSTALSYTYNSFKKPSHDLLYSFYWGRGFWNYKFEFSGDIELYTLNKNLGDAYTGNLSGKRISFFGEPQVWFRIHNGFALGSKINMYYHVLTTENLLQVYPTIAARFKFN</sequence>
<accession>A0A5B8UWD2</accession>
<feature type="signal peptide" evidence="1">
    <location>
        <begin position="1"/>
        <end position="17"/>
    </location>
</feature>
<dbReference type="Pfam" id="PF16412">
    <property type="entry name" value="DUF5020"/>
    <property type="match status" value="1"/>
</dbReference>
<protein>
    <submittedName>
        <fullName evidence="2">DUF5020 family protein</fullName>
    </submittedName>
</protein>
<evidence type="ECO:0000313" key="2">
    <source>
        <dbReference type="EMBL" id="QEC63440.1"/>
    </source>
</evidence>
<gene>
    <name evidence="2" type="ORF">FRZ54_12920</name>
</gene>
<dbReference type="OrthoDB" id="1007128at2"/>
<dbReference type="EMBL" id="CP042436">
    <property type="protein sequence ID" value="QEC63440.1"/>
    <property type="molecule type" value="Genomic_DNA"/>
</dbReference>
<dbReference type="Proteomes" id="UP000321479">
    <property type="component" value="Chromosome"/>
</dbReference>
<reference evidence="2 3" key="1">
    <citation type="journal article" date="2017" name="Curr. Microbiol.">
        <title>Mucilaginibacter ginsenosidivorans sp. nov., Isolated from Soil of Ginseng Field.</title>
        <authorList>
            <person name="Kim M.M."/>
            <person name="Siddiqi M.Z."/>
            <person name="Im W.T."/>
        </authorList>
    </citation>
    <scope>NUCLEOTIDE SEQUENCE [LARGE SCALE GENOMIC DNA]</scope>
    <source>
        <strain evidence="2 3">Gsoil 3017</strain>
    </source>
</reference>
<evidence type="ECO:0000256" key="1">
    <source>
        <dbReference type="SAM" id="SignalP"/>
    </source>
</evidence>
<dbReference type="RefSeq" id="WP_147032016.1">
    <property type="nucleotide sequence ID" value="NZ_CP042436.1"/>
</dbReference>
<name>A0A5B8UWD2_9SPHI</name>
<dbReference type="KEGG" id="mgin:FRZ54_12920"/>
<keyword evidence="1" id="KW-0732">Signal</keyword>
<organism evidence="2 3">
    <name type="scientific">Mucilaginibacter ginsenosidivorans</name>
    <dbReference type="NCBI Taxonomy" id="398053"/>
    <lineage>
        <taxon>Bacteria</taxon>
        <taxon>Pseudomonadati</taxon>
        <taxon>Bacteroidota</taxon>
        <taxon>Sphingobacteriia</taxon>
        <taxon>Sphingobacteriales</taxon>
        <taxon>Sphingobacteriaceae</taxon>
        <taxon>Mucilaginibacter</taxon>
    </lineage>
</organism>
<proteinExistence type="predicted"/>
<evidence type="ECO:0000313" key="3">
    <source>
        <dbReference type="Proteomes" id="UP000321479"/>
    </source>
</evidence>
<keyword evidence="3" id="KW-1185">Reference proteome</keyword>
<dbReference type="AlphaFoldDB" id="A0A5B8UWD2"/>
<feature type="chain" id="PRO_5022818743" evidence="1">
    <location>
        <begin position="18"/>
        <end position="240"/>
    </location>
</feature>